<reference evidence="14 15" key="1">
    <citation type="submission" date="2013-12" db="EMBL/GenBank/DDBJ databases">
        <title>The Genome Sequence of Candida albicans P78048.</title>
        <authorList>
            <consortium name="The Broad Institute Genome Sequencing Platform"/>
            <consortium name="The Broad Institute Genome Sequencing Center for Infectious Disease"/>
            <person name="Cuomo C."/>
            <person name="Bennett R."/>
            <person name="Hirakawa M."/>
            <person name="Noverr M."/>
            <person name="Mitchell A."/>
            <person name="Young S.K."/>
            <person name="Zeng Q."/>
            <person name="Gargeya S."/>
            <person name="Fitzgerald M."/>
            <person name="Abouelleil A."/>
            <person name="Alvarado L."/>
            <person name="Berlin A.M."/>
            <person name="Chapman S.B."/>
            <person name="Dewar J."/>
            <person name="Goldberg J."/>
            <person name="Griggs A."/>
            <person name="Gujja S."/>
            <person name="Hansen M."/>
            <person name="Howarth C."/>
            <person name="Imamovic A."/>
            <person name="Larimer J."/>
            <person name="McCowan C."/>
            <person name="Murphy C."/>
            <person name="Pearson M."/>
            <person name="Priest M."/>
            <person name="Roberts A."/>
            <person name="Saif S."/>
            <person name="Shea T."/>
            <person name="Sykes S."/>
            <person name="Wortman J."/>
            <person name="Nusbaum C."/>
            <person name="Birren B."/>
        </authorList>
    </citation>
    <scope>NUCLEOTIDE SEQUENCE [LARGE SCALE GENOMIC DNA]</scope>
    <source>
        <strain evidence="14 15">P78048</strain>
    </source>
</reference>
<keyword evidence="6 13" id="KW-1133">Transmembrane helix</keyword>
<dbReference type="InterPro" id="IPR014371">
    <property type="entry name" value="Oat_ACAT_DAG_ARE"/>
</dbReference>
<comment type="function">
    <text evidence="9">Sterol O-acyltransferase that catalyzes the formation of stery esters.</text>
</comment>
<feature type="transmembrane region" description="Helical" evidence="13">
    <location>
        <begin position="589"/>
        <end position="608"/>
    </location>
</feature>
<feature type="compositionally biased region" description="Polar residues" evidence="12">
    <location>
        <begin position="1"/>
        <end position="15"/>
    </location>
</feature>
<feature type="transmembrane region" description="Helical" evidence="13">
    <location>
        <begin position="153"/>
        <end position="176"/>
    </location>
</feature>
<feature type="transmembrane region" description="Helical" evidence="13">
    <location>
        <begin position="196"/>
        <end position="219"/>
    </location>
</feature>
<evidence type="ECO:0000256" key="6">
    <source>
        <dbReference type="ARBA" id="ARBA00022989"/>
    </source>
</evidence>
<dbReference type="PANTHER" id="PTHR10408">
    <property type="entry name" value="STEROL O-ACYLTRANSFERASE"/>
    <property type="match status" value="1"/>
</dbReference>
<feature type="transmembrane region" description="Helical" evidence="13">
    <location>
        <begin position="402"/>
        <end position="423"/>
    </location>
</feature>
<evidence type="ECO:0000256" key="12">
    <source>
        <dbReference type="SAM" id="MobiDB-lite"/>
    </source>
</evidence>
<accession>A0AB34PVK0</accession>
<organism evidence="14 15">
    <name type="scientific">Candida albicans P78048</name>
    <dbReference type="NCBI Taxonomy" id="1094989"/>
    <lineage>
        <taxon>Eukaryota</taxon>
        <taxon>Fungi</taxon>
        <taxon>Dikarya</taxon>
        <taxon>Ascomycota</taxon>
        <taxon>Saccharomycotina</taxon>
        <taxon>Pichiomycetes</taxon>
        <taxon>Debaryomycetaceae</taxon>
        <taxon>Candida/Lodderomyces clade</taxon>
        <taxon>Candida</taxon>
    </lineage>
</organism>
<keyword evidence="3 10" id="KW-0808">Transferase</keyword>
<feature type="transmembrane region" description="Helical" evidence="13">
    <location>
        <begin position="461"/>
        <end position="480"/>
    </location>
</feature>
<evidence type="ECO:0000256" key="9">
    <source>
        <dbReference type="ARBA" id="ARBA00023568"/>
    </source>
</evidence>
<feature type="region of interest" description="Disordered" evidence="12">
    <location>
        <begin position="1"/>
        <end position="21"/>
    </location>
</feature>
<evidence type="ECO:0000313" key="15">
    <source>
        <dbReference type="Proteomes" id="UP000030161"/>
    </source>
</evidence>
<dbReference type="InterPro" id="IPR004299">
    <property type="entry name" value="MBOAT_fam"/>
</dbReference>
<evidence type="ECO:0000256" key="2">
    <source>
        <dbReference type="ARBA" id="ARBA00009010"/>
    </source>
</evidence>
<dbReference type="EMBL" id="AJIX01000013">
    <property type="protein sequence ID" value="KGR13676.1"/>
    <property type="molecule type" value="Genomic_DNA"/>
</dbReference>
<keyword evidence="5 10" id="KW-0256">Endoplasmic reticulum</keyword>
<feature type="transmembrane region" description="Helical" evidence="13">
    <location>
        <begin position="231"/>
        <end position="250"/>
    </location>
</feature>
<evidence type="ECO:0000256" key="5">
    <source>
        <dbReference type="ARBA" id="ARBA00022824"/>
    </source>
</evidence>
<protein>
    <recommendedName>
        <fullName evidence="10">O-acyltransferase</fullName>
    </recommendedName>
</protein>
<feature type="active site" evidence="11">
    <location>
        <position position="546"/>
    </location>
</feature>
<comment type="subcellular location">
    <subcellularLocation>
        <location evidence="1 10">Endoplasmic reticulum membrane</location>
        <topology evidence="1 10">Multi-pass membrane protein</topology>
    </subcellularLocation>
</comment>
<keyword evidence="8 10" id="KW-0012">Acyltransferase</keyword>
<dbReference type="Pfam" id="PF03062">
    <property type="entry name" value="MBOAT"/>
    <property type="match status" value="1"/>
</dbReference>
<comment type="caution">
    <text evidence="14">The sequence shown here is derived from an EMBL/GenBank/DDBJ whole genome shotgun (WGS) entry which is preliminary data.</text>
</comment>
<name>A0AB34PVK0_CANAX</name>
<proteinExistence type="inferred from homology"/>
<dbReference type="PANTHER" id="PTHR10408:SF23">
    <property type="entry name" value="STEROL O-ACYLTRANSFERASE 1-RELATED"/>
    <property type="match status" value="1"/>
</dbReference>
<evidence type="ECO:0000256" key="13">
    <source>
        <dbReference type="SAM" id="Phobius"/>
    </source>
</evidence>
<sequence length="609" mass="71333">MGRTNTSDQLNAISDKNTKRKSLALDNEYHNNSSSEDDSSKIELSYTIPDNNNIISQETTTSVEDVLSVSSAPQNELRLRKQKSNNQDSPVDLNGVIVDVSKREKIFLKRKRQIDNKHGSDKSKYLSRFNDITFKAKSSTIFESDEFYKTDFFGMYVLFWLATAFAMVNNLIHTYFENSTPILQWTVVKVFKRDLFKVGLVDLAMYLSTYFAFFVQYACKNGYLSWKKVGWWLQAAFDGLFLFFWLWIASEYCLDFPWIAKVFLVLHSLVFIMKMHSYAFYNGYLWSIYKEGLYSEKYLDKLTNGKVTLPKGHTKNETEKVLQESIAFTKYELEYQSHATTENPDDHHVFDIDQTDKSIAKLQQEGLIKFPQNITLFNYFEYSMFPTLVYTLNFPRTKRIRWSYVFGKTFGIFGLIFLMILIAENNLYPIVLRCEIARKLPVSERIPQYFFLLMDMIPPFLMVYLFTFFLIWDAILNAIAELSKFADRDFYGPWWSCTDFSEFANQWNRCVHKFLLRHVYHSSISAFDVNKQSAAIITFLLSSLVHELVMYVIFGTLRGYLLLFQMSQIPLIIMSRSKFMKDKKVLGNIICWFGFISGPSIICTLYLVF</sequence>
<dbReference type="GO" id="GO:0005789">
    <property type="term" value="C:endoplasmic reticulum membrane"/>
    <property type="evidence" value="ECO:0007669"/>
    <property type="project" value="UniProtKB-SubCell"/>
</dbReference>
<evidence type="ECO:0000256" key="4">
    <source>
        <dbReference type="ARBA" id="ARBA00022692"/>
    </source>
</evidence>
<evidence type="ECO:0000256" key="11">
    <source>
        <dbReference type="PIRSR" id="PIRSR000439-1"/>
    </source>
</evidence>
<evidence type="ECO:0000256" key="1">
    <source>
        <dbReference type="ARBA" id="ARBA00004477"/>
    </source>
</evidence>
<comment type="similarity">
    <text evidence="2 10">Belongs to the membrane-bound acyltransferase family. Sterol o-acyltransferase subfamily.</text>
</comment>
<dbReference type="PIRSF" id="PIRSF000439">
    <property type="entry name" value="Oat_ACAT_DAG_ARE"/>
    <property type="match status" value="1"/>
</dbReference>
<dbReference type="GO" id="GO:0034737">
    <property type="term" value="F:ergosterol O-acyltransferase activity"/>
    <property type="evidence" value="ECO:0007669"/>
    <property type="project" value="TreeGrafter"/>
</dbReference>
<evidence type="ECO:0000256" key="7">
    <source>
        <dbReference type="ARBA" id="ARBA00023136"/>
    </source>
</evidence>
<evidence type="ECO:0000256" key="3">
    <source>
        <dbReference type="ARBA" id="ARBA00022679"/>
    </source>
</evidence>
<keyword evidence="4 13" id="KW-0812">Transmembrane</keyword>
<feature type="transmembrane region" description="Helical" evidence="13">
    <location>
        <begin position="534"/>
        <end position="554"/>
    </location>
</feature>
<evidence type="ECO:0000313" key="14">
    <source>
        <dbReference type="EMBL" id="KGR13676.1"/>
    </source>
</evidence>
<dbReference type="GO" id="GO:0008204">
    <property type="term" value="P:ergosterol metabolic process"/>
    <property type="evidence" value="ECO:0007669"/>
    <property type="project" value="TreeGrafter"/>
</dbReference>
<gene>
    <name evidence="14" type="ORF">MG3_02106</name>
</gene>
<dbReference type="AlphaFoldDB" id="A0AB34PVK0"/>
<evidence type="ECO:0000256" key="10">
    <source>
        <dbReference type="PIRNR" id="PIRNR000439"/>
    </source>
</evidence>
<evidence type="ECO:0000256" key="8">
    <source>
        <dbReference type="ARBA" id="ARBA00023315"/>
    </source>
</evidence>
<keyword evidence="7 10" id="KW-0472">Membrane</keyword>
<dbReference type="Proteomes" id="UP000030161">
    <property type="component" value="Unassembled WGS sequence"/>
</dbReference>